<feature type="transmembrane region" description="Helical" evidence="1">
    <location>
        <begin position="205"/>
        <end position="225"/>
    </location>
</feature>
<gene>
    <name evidence="2" type="ORF">MF672_013500</name>
</gene>
<comment type="caution">
    <text evidence="2">The sequence shown here is derived from an EMBL/GenBank/DDBJ whole genome shotgun (WGS) entry which is preliminary data.</text>
</comment>
<evidence type="ECO:0000256" key="1">
    <source>
        <dbReference type="SAM" id="Phobius"/>
    </source>
</evidence>
<feature type="transmembrane region" description="Helical" evidence="1">
    <location>
        <begin position="58"/>
        <end position="77"/>
    </location>
</feature>
<dbReference type="EMBL" id="JAKRKC020000001">
    <property type="protein sequence ID" value="MCK2214800.1"/>
    <property type="molecule type" value="Genomic_DNA"/>
</dbReference>
<feature type="transmembrane region" description="Helical" evidence="1">
    <location>
        <begin position="84"/>
        <end position="101"/>
    </location>
</feature>
<sequence length="241" mass="24920">MAPRPPALDRDRRIWDLLCAGVAAGALAWGAVGAWTAATVRNYPWNAWIPFADGTAKGVVLGLLATTAALAVLPPANLSATRRWAVLAGAFVGGSLLGTARDLNGPPDPVLYFAEPLPDERWYGTTMLLHWAGKVAAPAACCAVVLTLLAARPYRPRQSFAASLALLLAGVALLLLPVIAGALAPEVQGNGRHVNEGPLAGLRCWAVGVPVLLAGLIRTGALLTATHSRAVHQVTGSDSTP</sequence>
<proteinExistence type="predicted"/>
<name>A0ABT0FS32_9ACTN</name>
<evidence type="ECO:0000313" key="2">
    <source>
        <dbReference type="EMBL" id="MCK2214800.1"/>
    </source>
</evidence>
<keyword evidence="1" id="KW-0812">Transmembrane</keyword>
<accession>A0ABT0FS32</accession>
<feature type="transmembrane region" description="Helical" evidence="1">
    <location>
        <begin position="14"/>
        <end position="38"/>
    </location>
</feature>
<evidence type="ECO:0008006" key="4">
    <source>
        <dbReference type="Google" id="ProtNLM"/>
    </source>
</evidence>
<evidence type="ECO:0000313" key="3">
    <source>
        <dbReference type="Proteomes" id="UP001317259"/>
    </source>
</evidence>
<organism evidence="2 3">
    <name type="scientific">Actinomadura luzonensis</name>
    <dbReference type="NCBI Taxonomy" id="2805427"/>
    <lineage>
        <taxon>Bacteria</taxon>
        <taxon>Bacillati</taxon>
        <taxon>Actinomycetota</taxon>
        <taxon>Actinomycetes</taxon>
        <taxon>Streptosporangiales</taxon>
        <taxon>Thermomonosporaceae</taxon>
        <taxon>Actinomadura</taxon>
    </lineage>
</organism>
<keyword evidence="3" id="KW-1185">Reference proteome</keyword>
<reference evidence="2 3" key="1">
    <citation type="submission" date="2022-04" db="EMBL/GenBank/DDBJ databases">
        <title>Genome draft of Actinomadura sp. ATCC 31491.</title>
        <authorList>
            <person name="Shi X."/>
            <person name="Du Y."/>
        </authorList>
    </citation>
    <scope>NUCLEOTIDE SEQUENCE [LARGE SCALE GENOMIC DNA]</scope>
    <source>
        <strain evidence="2 3">ATCC 31491</strain>
    </source>
</reference>
<feature type="transmembrane region" description="Helical" evidence="1">
    <location>
        <begin position="131"/>
        <end position="151"/>
    </location>
</feature>
<protein>
    <recommendedName>
        <fullName evidence="4">DUF998 domain-containing protein</fullName>
    </recommendedName>
</protein>
<dbReference type="RefSeq" id="WP_242382189.1">
    <property type="nucleotide sequence ID" value="NZ_JAKRKC020000001.1"/>
</dbReference>
<feature type="transmembrane region" description="Helical" evidence="1">
    <location>
        <begin position="163"/>
        <end position="185"/>
    </location>
</feature>
<keyword evidence="1" id="KW-1133">Transmembrane helix</keyword>
<keyword evidence="1" id="KW-0472">Membrane</keyword>
<dbReference type="Proteomes" id="UP001317259">
    <property type="component" value="Unassembled WGS sequence"/>
</dbReference>